<feature type="binding site" evidence="8">
    <location>
        <position position="163"/>
    </location>
    <ligand>
        <name>NAD(+)</name>
        <dbReference type="ChEBI" id="CHEBI:57540"/>
    </ligand>
</feature>
<feature type="binding site" evidence="8">
    <location>
        <begin position="135"/>
        <end position="136"/>
    </location>
    <ligand>
        <name>NAD(+)</name>
        <dbReference type="ChEBI" id="CHEBI:57540"/>
    </ligand>
</feature>
<dbReference type="HAMAP" id="MF_00361">
    <property type="entry name" value="NAD_kinase"/>
    <property type="match status" value="1"/>
</dbReference>
<comment type="caution">
    <text evidence="9">The sequence shown here is derived from an EMBL/GenBank/DDBJ whole genome shotgun (WGS) entry which is preliminary data.</text>
</comment>
<evidence type="ECO:0000313" key="10">
    <source>
        <dbReference type="Proteomes" id="UP000092714"/>
    </source>
</evidence>
<dbReference type="PANTHER" id="PTHR20275">
    <property type="entry name" value="NAD KINASE"/>
    <property type="match status" value="1"/>
</dbReference>
<evidence type="ECO:0000256" key="1">
    <source>
        <dbReference type="ARBA" id="ARBA00022679"/>
    </source>
</evidence>
<dbReference type="Proteomes" id="UP000092714">
    <property type="component" value="Unassembled WGS sequence"/>
</dbReference>
<feature type="active site" description="Proton acceptor" evidence="8">
    <location>
        <position position="61"/>
    </location>
</feature>
<gene>
    <name evidence="8" type="primary">nadK</name>
    <name evidence="9" type="ORF">CP373A1_03310</name>
</gene>
<evidence type="ECO:0000256" key="5">
    <source>
        <dbReference type="ARBA" id="ARBA00022857"/>
    </source>
</evidence>
<dbReference type="GO" id="GO:0005737">
    <property type="term" value="C:cytoplasm"/>
    <property type="evidence" value="ECO:0007669"/>
    <property type="project" value="UniProtKB-SubCell"/>
</dbReference>
<keyword evidence="6 8" id="KW-0520">NAD</keyword>
<dbReference type="GO" id="GO:0046872">
    <property type="term" value="F:metal ion binding"/>
    <property type="evidence" value="ECO:0007669"/>
    <property type="project" value="UniProtKB-UniRule"/>
</dbReference>
<dbReference type="GO" id="GO:0006741">
    <property type="term" value="P:NADP+ biosynthetic process"/>
    <property type="evidence" value="ECO:0007669"/>
    <property type="project" value="UniProtKB-UniRule"/>
</dbReference>
<evidence type="ECO:0000256" key="4">
    <source>
        <dbReference type="ARBA" id="ARBA00022840"/>
    </source>
</evidence>
<dbReference type="InterPro" id="IPR016064">
    <property type="entry name" value="NAD/diacylglycerol_kinase_sf"/>
</dbReference>
<keyword evidence="5 8" id="KW-0521">NADP</keyword>
<comment type="similarity">
    <text evidence="8">Belongs to the NAD kinase family.</text>
</comment>
<feature type="binding site" evidence="8">
    <location>
        <begin position="61"/>
        <end position="62"/>
    </location>
    <ligand>
        <name>NAD(+)</name>
        <dbReference type="ChEBI" id="CHEBI:57540"/>
    </ligand>
</feature>
<keyword evidence="10" id="KW-1185">Reference proteome</keyword>
<comment type="subcellular location">
    <subcellularLocation>
        <location evidence="8">Cytoplasm</location>
    </subcellularLocation>
</comment>
<dbReference type="Gene3D" id="3.40.50.10330">
    <property type="entry name" value="Probable inorganic polyphosphate/atp-NAD kinase, domain 1"/>
    <property type="match status" value="1"/>
</dbReference>
<dbReference type="EC" id="2.7.1.23" evidence="8"/>
<comment type="cofactor">
    <cofactor evidence="8">
        <name>a divalent metal cation</name>
        <dbReference type="ChEBI" id="CHEBI:60240"/>
    </cofactor>
</comment>
<dbReference type="SUPFAM" id="SSF111331">
    <property type="entry name" value="NAD kinase/diacylglycerol kinase-like"/>
    <property type="match status" value="1"/>
</dbReference>
<proteinExistence type="inferred from homology"/>
<evidence type="ECO:0000313" key="9">
    <source>
        <dbReference type="EMBL" id="OBY11964.1"/>
    </source>
</evidence>
<dbReference type="InterPro" id="IPR017438">
    <property type="entry name" value="ATP-NAD_kinase_N"/>
</dbReference>
<reference evidence="9 10" key="1">
    <citation type="submission" date="2016-06" db="EMBL/GenBank/DDBJ databases">
        <authorList>
            <person name="Kjaerup R.B."/>
            <person name="Dalgaard T.S."/>
            <person name="Juul-Madsen H.R."/>
        </authorList>
    </citation>
    <scope>NUCLEOTIDE SEQUENCE [LARGE SCALE GENOMIC DNA]</scope>
    <source>
        <strain evidence="9 10">373-A1</strain>
    </source>
</reference>
<dbReference type="Pfam" id="PF20143">
    <property type="entry name" value="NAD_kinase_C"/>
    <property type="match status" value="1"/>
</dbReference>
<evidence type="ECO:0000256" key="8">
    <source>
        <dbReference type="HAMAP-Rule" id="MF_00361"/>
    </source>
</evidence>
<dbReference type="RefSeq" id="WP_027097700.1">
    <property type="nucleotide sequence ID" value="NZ_CABHIH010000001.1"/>
</dbReference>
<keyword evidence="3 8" id="KW-0418">Kinase</keyword>
<dbReference type="GO" id="GO:0005524">
    <property type="term" value="F:ATP binding"/>
    <property type="evidence" value="ECO:0007669"/>
    <property type="project" value="UniProtKB-KW"/>
</dbReference>
<evidence type="ECO:0000256" key="2">
    <source>
        <dbReference type="ARBA" id="ARBA00022741"/>
    </source>
</evidence>
<feature type="binding site" evidence="8">
    <location>
        <position position="235"/>
    </location>
    <ligand>
        <name>NAD(+)</name>
        <dbReference type="ChEBI" id="CHEBI:57540"/>
    </ligand>
</feature>
<keyword evidence="8" id="KW-0963">Cytoplasm</keyword>
<feature type="binding site" evidence="8">
    <location>
        <begin position="176"/>
        <end position="181"/>
    </location>
    <ligand>
        <name>NAD(+)</name>
        <dbReference type="ChEBI" id="CHEBI:57540"/>
    </ligand>
</feature>
<evidence type="ECO:0000256" key="3">
    <source>
        <dbReference type="ARBA" id="ARBA00022777"/>
    </source>
</evidence>
<feature type="binding site" evidence="8">
    <location>
        <position position="165"/>
    </location>
    <ligand>
        <name>NAD(+)</name>
        <dbReference type="ChEBI" id="CHEBI:57540"/>
    </ligand>
</feature>
<dbReference type="InterPro" id="IPR002504">
    <property type="entry name" value="NADK"/>
</dbReference>
<dbReference type="GO" id="GO:0051287">
    <property type="term" value="F:NAD binding"/>
    <property type="evidence" value="ECO:0007669"/>
    <property type="project" value="UniProtKB-ARBA"/>
</dbReference>
<dbReference type="GO" id="GO:0003951">
    <property type="term" value="F:NAD+ kinase activity"/>
    <property type="evidence" value="ECO:0007669"/>
    <property type="project" value="UniProtKB-UniRule"/>
</dbReference>
<dbReference type="eggNOG" id="COG0061">
    <property type="taxonomic scope" value="Bacteria"/>
</dbReference>
<comment type="caution">
    <text evidence="8">Lacks conserved residue(s) required for the propagation of feature annotation.</text>
</comment>
<name>A0A1B8RTA9_9CLOT</name>
<protein>
    <recommendedName>
        <fullName evidence="8">NAD kinase</fullName>
        <ecNumber evidence="8">2.7.1.23</ecNumber>
    </recommendedName>
    <alternativeName>
        <fullName evidence="8">ATP-dependent NAD kinase</fullName>
    </alternativeName>
</protein>
<dbReference type="OrthoDB" id="9774737at2"/>
<comment type="catalytic activity">
    <reaction evidence="7 8">
        <text>NAD(+) + ATP = ADP + NADP(+) + H(+)</text>
        <dbReference type="Rhea" id="RHEA:18629"/>
        <dbReference type="ChEBI" id="CHEBI:15378"/>
        <dbReference type="ChEBI" id="CHEBI:30616"/>
        <dbReference type="ChEBI" id="CHEBI:57540"/>
        <dbReference type="ChEBI" id="CHEBI:58349"/>
        <dbReference type="ChEBI" id="CHEBI:456216"/>
        <dbReference type="EC" id="2.7.1.23"/>
    </reaction>
</comment>
<dbReference type="GO" id="GO:0019674">
    <property type="term" value="P:NAD+ metabolic process"/>
    <property type="evidence" value="ECO:0007669"/>
    <property type="project" value="InterPro"/>
</dbReference>
<dbReference type="PANTHER" id="PTHR20275:SF0">
    <property type="entry name" value="NAD KINASE"/>
    <property type="match status" value="1"/>
</dbReference>
<accession>A0A1B8RTA9</accession>
<dbReference type="EMBL" id="MAPZ01000010">
    <property type="protein sequence ID" value="OBY11964.1"/>
    <property type="molecule type" value="Genomic_DNA"/>
</dbReference>
<dbReference type="AlphaFoldDB" id="A0A1B8RTA9"/>
<dbReference type="GeneID" id="42775536"/>
<comment type="function">
    <text evidence="8">Involved in the regulation of the intracellular balance of NAD and NADP, and is a key enzyme in the biosynthesis of NADP. Catalyzes specifically the phosphorylation on 2'-hydroxyl of the adenosine moiety of NAD to yield NADP.</text>
</comment>
<sequence>MKRIGIAINPTKDKNDEILNMVKKKFEMNFDLEEIRIFNSFQIKDEEFKTPLDLLVVLGGDGTLLNVAREISKKTSLPIFGINIGNLGFLSSTEISDIDRAIEKLKKDEYNLDDRMLLKYETMKDGEVIEEHALNDVVVARGTLSRMVKFQVFVDGKLYSTFKGDGLIVATPTGSTAYSFSAGGPFIYPNLDLITLTPICPHTKSMPTMVLSGESKIEIIPENGEEEIYLTVDGQKATKVEQRTKIKVERAEKSVQVLLFKDYDYFKVLRTKILNNSKE</sequence>
<keyword evidence="4 8" id="KW-0067">ATP-binding</keyword>
<organism evidence="9 10">
    <name type="scientific">Clostridium paraputrificum</name>
    <dbReference type="NCBI Taxonomy" id="29363"/>
    <lineage>
        <taxon>Bacteria</taxon>
        <taxon>Bacillati</taxon>
        <taxon>Bacillota</taxon>
        <taxon>Clostridia</taxon>
        <taxon>Eubacteriales</taxon>
        <taxon>Clostridiaceae</taxon>
        <taxon>Clostridium</taxon>
    </lineage>
</organism>
<evidence type="ECO:0000256" key="7">
    <source>
        <dbReference type="ARBA" id="ARBA00047925"/>
    </source>
</evidence>
<keyword evidence="1 8" id="KW-0808">Transferase</keyword>
<dbReference type="Pfam" id="PF01513">
    <property type="entry name" value="NAD_kinase"/>
    <property type="match status" value="1"/>
</dbReference>
<feature type="binding site" evidence="8">
    <location>
        <position position="146"/>
    </location>
    <ligand>
        <name>NAD(+)</name>
        <dbReference type="ChEBI" id="CHEBI:57540"/>
    </ligand>
</feature>
<dbReference type="Gene3D" id="2.60.200.30">
    <property type="entry name" value="Probable inorganic polyphosphate/atp-NAD kinase, domain 2"/>
    <property type="match status" value="1"/>
</dbReference>
<keyword evidence="2 8" id="KW-0547">Nucleotide-binding</keyword>
<dbReference type="InterPro" id="IPR017437">
    <property type="entry name" value="ATP-NAD_kinase_PpnK-typ_C"/>
</dbReference>
<evidence type="ECO:0000256" key="6">
    <source>
        <dbReference type="ARBA" id="ARBA00023027"/>
    </source>
</evidence>